<accession>A0A366M9P8</accession>
<proteinExistence type="predicted"/>
<gene>
    <name evidence="1" type="ORF">ALNOE001_22080</name>
</gene>
<organism evidence="1 2">
    <name type="scientific">Candidatus Methanobinarius endosymbioticus</name>
    <dbReference type="NCBI Taxonomy" id="2006182"/>
    <lineage>
        <taxon>Archaea</taxon>
        <taxon>Methanobacteriati</taxon>
        <taxon>Methanobacteriota</taxon>
        <taxon>Methanomada group</taxon>
        <taxon>Methanobacteria</taxon>
        <taxon>Methanobacteriales</taxon>
        <taxon>Methanobacteriaceae</taxon>
        <taxon>Candidatus Methanobinarius</taxon>
    </lineage>
</organism>
<reference evidence="1 2" key="1">
    <citation type="submission" date="2018-06" db="EMBL/GenBank/DDBJ databases">
        <title>Genomic insight into two independent archaeal endosymbiosis events.</title>
        <authorList>
            <person name="Lind A.E."/>
            <person name="Lewis W.H."/>
            <person name="Spang A."/>
            <person name="Guy L."/>
            <person name="Embley M.T."/>
            <person name="Ettema T.J.G."/>
        </authorList>
    </citation>
    <scope>NUCLEOTIDE SEQUENCE [LARGE SCALE GENOMIC DNA]</scope>
    <source>
        <strain evidence="1">NOE</strain>
    </source>
</reference>
<evidence type="ECO:0000313" key="2">
    <source>
        <dbReference type="Proteomes" id="UP000253099"/>
    </source>
</evidence>
<dbReference type="EMBL" id="NIZT01000070">
    <property type="protein sequence ID" value="RBQ22450.1"/>
    <property type="molecule type" value="Genomic_DNA"/>
</dbReference>
<name>A0A366M9P8_9EURY</name>
<protein>
    <submittedName>
        <fullName evidence="1">Uncharacterized protein</fullName>
    </submittedName>
</protein>
<comment type="caution">
    <text evidence="1">The sequence shown here is derived from an EMBL/GenBank/DDBJ whole genome shotgun (WGS) entry which is preliminary data.</text>
</comment>
<evidence type="ECO:0000313" key="1">
    <source>
        <dbReference type="EMBL" id="RBQ22450.1"/>
    </source>
</evidence>
<dbReference type="AlphaFoldDB" id="A0A366M9P8"/>
<dbReference type="Proteomes" id="UP000253099">
    <property type="component" value="Unassembled WGS sequence"/>
</dbReference>
<keyword evidence="2" id="KW-1185">Reference proteome</keyword>
<sequence>MDLISFDHDMLNNFYSGYALIIVEDSKDVKLDNYELLEKEKLQTIIGKYSTSTKTPK</sequence>